<dbReference type="Gene3D" id="3.10.590.10">
    <property type="entry name" value="ph1033 like domains"/>
    <property type="match status" value="1"/>
</dbReference>
<dbReference type="CDD" id="cd21134">
    <property type="entry name" value="YTH"/>
    <property type="match status" value="1"/>
</dbReference>
<keyword evidence="5" id="KW-1185">Reference proteome</keyword>
<dbReference type="GO" id="GO:0003729">
    <property type="term" value="F:mRNA binding"/>
    <property type="evidence" value="ECO:0007669"/>
    <property type="project" value="UniProtKB-UniRule"/>
</dbReference>
<evidence type="ECO:0000313" key="4">
    <source>
        <dbReference type="EMBL" id="GJN26508.1"/>
    </source>
</evidence>
<feature type="compositionally biased region" description="Basic and acidic residues" evidence="2">
    <location>
        <begin position="220"/>
        <end position="233"/>
    </location>
</feature>
<keyword evidence="1" id="KW-0694">RNA-binding</keyword>
<feature type="region of interest" description="Disordered" evidence="2">
    <location>
        <begin position="206"/>
        <end position="240"/>
    </location>
</feature>
<comment type="similarity">
    <text evidence="1">Belongs to the YTHDF family.</text>
</comment>
<feature type="compositionally biased region" description="Basic and acidic residues" evidence="2">
    <location>
        <begin position="461"/>
        <end position="472"/>
    </location>
</feature>
<dbReference type="PANTHER" id="PTHR12357:SF86">
    <property type="entry name" value="YTH DOMAIN-CONTAINING FAMILY PROTEIN"/>
    <property type="match status" value="1"/>
</dbReference>
<reference evidence="4" key="1">
    <citation type="journal article" date="2018" name="DNA Res.">
        <title>Multiple hybrid de novo genome assembly of finger millet, an orphan allotetraploid crop.</title>
        <authorList>
            <person name="Hatakeyama M."/>
            <person name="Aluri S."/>
            <person name="Balachadran M.T."/>
            <person name="Sivarajan S.R."/>
            <person name="Patrignani A."/>
            <person name="Gruter S."/>
            <person name="Poveda L."/>
            <person name="Shimizu-Inatsugi R."/>
            <person name="Baeten J."/>
            <person name="Francoijs K.J."/>
            <person name="Nataraja K.N."/>
            <person name="Reddy Y.A.N."/>
            <person name="Phadnis S."/>
            <person name="Ravikumar R.L."/>
            <person name="Schlapbach R."/>
            <person name="Sreeman S.M."/>
            <person name="Shimizu K.K."/>
        </authorList>
    </citation>
    <scope>NUCLEOTIDE SEQUENCE</scope>
</reference>
<evidence type="ECO:0000259" key="3">
    <source>
        <dbReference type="PROSITE" id="PS50882"/>
    </source>
</evidence>
<comment type="caution">
    <text evidence="4">The sequence shown here is derived from an EMBL/GenBank/DDBJ whole genome shotgun (WGS) entry which is preliminary data.</text>
</comment>
<accession>A0AAV5EUR2</accession>
<dbReference type="GO" id="GO:1990247">
    <property type="term" value="F:N6-methyladenosine-containing RNA reader activity"/>
    <property type="evidence" value="ECO:0007669"/>
    <property type="project" value="UniProtKB-UniRule"/>
</dbReference>
<organism evidence="4 5">
    <name type="scientific">Eleusine coracana subsp. coracana</name>
    <dbReference type="NCBI Taxonomy" id="191504"/>
    <lineage>
        <taxon>Eukaryota</taxon>
        <taxon>Viridiplantae</taxon>
        <taxon>Streptophyta</taxon>
        <taxon>Embryophyta</taxon>
        <taxon>Tracheophyta</taxon>
        <taxon>Spermatophyta</taxon>
        <taxon>Magnoliopsida</taxon>
        <taxon>Liliopsida</taxon>
        <taxon>Poales</taxon>
        <taxon>Poaceae</taxon>
        <taxon>PACMAD clade</taxon>
        <taxon>Chloridoideae</taxon>
        <taxon>Cynodonteae</taxon>
        <taxon>Eleusininae</taxon>
        <taxon>Eleusine</taxon>
    </lineage>
</organism>
<dbReference type="Proteomes" id="UP001054889">
    <property type="component" value="Unassembled WGS sequence"/>
</dbReference>
<dbReference type="InterPro" id="IPR045168">
    <property type="entry name" value="YTH_prot"/>
</dbReference>
<feature type="region of interest" description="Disordered" evidence="2">
    <location>
        <begin position="457"/>
        <end position="491"/>
    </location>
</feature>
<dbReference type="InterPro" id="IPR007275">
    <property type="entry name" value="YTH_domain"/>
</dbReference>
<evidence type="ECO:0000256" key="2">
    <source>
        <dbReference type="SAM" id="MobiDB-lite"/>
    </source>
</evidence>
<dbReference type="AlphaFoldDB" id="A0AAV5EUR2"/>
<dbReference type="GO" id="GO:0061157">
    <property type="term" value="P:mRNA destabilization"/>
    <property type="evidence" value="ECO:0007669"/>
    <property type="project" value="TreeGrafter"/>
</dbReference>
<comment type="function">
    <text evidence="1">Specifically recognizes and binds N6-methyladenosine (m6A)-containing RNAs, and regulates mRNA stability. M6A is a modification present at internal sites of mRNAs and some non-coding RNAs and plays a role in mRNA stability and processing.</text>
</comment>
<gene>
    <name evidence="4" type="primary">gb14442</name>
    <name evidence="4" type="ORF">PR202_gb14442</name>
</gene>
<name>A0AAV5EUR2_ELECO</name>
<reference evidence="4" key="2">
    <citation type="submission" date="2021-12" db="EMBL/GenBank/DDBJ databases">
        <title>Resequencing data analysis of finger millet.</title>
        <authorList>
            <person name="Hatakeyama M."/>
            <person name="Aluri S."/>
            <person name="Balachadran M.T."/>
            <person name="Sivarajan S.R."/>
            <person name="Poveda L."/>
            <person name="Shimizu-Inatsugi R."/>
            <person name="Schlapbach R."/>
            <person name="Sreeman S.M."/>
            <person name="Shimizu K.K."/>
        </authorList>
    </citation>
    <scope>NUCLEOTIDE SEQUENCE</scope>
</reference>
<proteinExistence type="inferred from homology"/>
<feature type="domain" description="YTH" evidence="3">
    <location>
        <begin position="255"/>
        <end position="392"/>
    </location>
</feature>
<dbReference type="PROSITE" id="PS50882">
    <property type="entry name" value="YTH"/>
    <property type="match status" value="1"/>
</dbReference>
<dbReference type="Pfam" id="PF04146">
    <property type="entry name" value="YTH"/>
    <property type="match status" value="1"/>
</dbReference>
<evidence type="ECO:0000256" key="1">
    <source>
        <dbReference type="RuleBase" id="RU369095"/>
    </source>
</evidence>
<sequence>MDAADDVDSKVPTAYYRSCGVVAPLLVFSAVKSSSAADFVSVSILFTVYHMVPPESQTSAEENSSMSVDDKEQILPPYTGYLSHLGQWEECPHFVNAEGLDTARPFDPMHLYYVPDELLYSPAYGFYQPFGSFKGTPIQLSGTPGYFWPGNIPLNSQMHQESMYRSGSYKALQQVDKYEGATPSWGAGNYRFSAFNKSKHGRGSLDFLNELNRGPRTTKTKKEEDSSSAEGKKKNPLVDSEQYNHPEFITEYKDAKFFVIKSYTEDHVHKSIKYNVWSSTDMGNRKLNAAYRKAKETGEHCPIFLFFSVNGSGQFCGVAEMIGPVDFDKSFDYWQHKRWSGRFPVKWHIVKDLPNNIVRHIILENNEKKPVTNSKDTQEVKLEQGLQILAIFKSHEADTTILEDFDFYERREKAMLDNRMEKMKVQCPDAKAQKVVQGSAPVDLVTHISATFTKDVQPEEAEGKENGLKVEDTVAAENDSAAPVRTEDGMPRTAEVEILSKEIG</sequence>
<dbReference type="PANTHER" id="PTHR12357">
    <property type="entry name" value="YTH YT521-B HOMOLOGY DOMAIN-CONTAINING"/>
    <property type="match status" value="1"/>
</dbReference>
<dbReference type="EMBL" id="BQKI01000079">
    <property type="protein sequence ID" value="GJN26508.1"/>
    <property type="molecule type" value="Genomic_DNA"/>
</dbReference>
<dbReference type="GO" id="GO:0005737">
    <property type="term" value="C:cytoplasm"/>
    <property type="evidence" value="ECO:0007669"/>
    <property type="project" value="TreeGrafter"/>
</dbReference>
<evidence type="ECO:0000313" key="5">
    <source>
        <dbReference type="Proteomes" id="UP001054889"/>
    </source>
</evidence>
<protein>
    <recommendedName>
        <fullName evidence="1">YTH domain-containing family protein</fullName>
    </recommendedName>
</protein>